<dbReference type="Pfam" id="PF12822">
    <property type="entry name" value="ECF_trnsprt"/>
    <property type="match status" value="1"/>
</dbReference>
<dbReference type="EMBL" id="JACJLU010000005">
    <property type="protein sequence ID" value="MBM6831518.1"/>
    <property type="molecule type" value="Genomic_DNA"/>
</dbReference>
<comment type="caution">
    <text evidence="2">The sequence shown here is derived from an EMBL/GenBank/DDBJ whole genome shotgun (WGS) entry which is preliminary data.</text>
</comment>
<organism evidence="2 3">
    <name type="scientific">Faecalicoccus acidiformans</name>
    <dbReference type="NCBI Taxonomy" id="915173"/>
    <lineage>
        <taxon>Bacteria</taxon>
        <taxon>Bacillati</taxon>
        <taxon>Bacillota</taxon>
        <taxon>Erysipelotrichia</taxon>
        <taxon>Erysipelotrichales</taxon>
        <taxon>Erysipelotrichaceae</taxon>
        <taxon>Faecalicoccus</taxon>
    </lineage>
</organism>
<feature type="transmembrane region" description="Helical" evidence="1">
    <location>
        <begin position="61"/>
        <end position="86"/>
    </location>
</feature>
<reference evidence="2 3" key="1">
    <citation type="journal article" date="2021" name="Sci. Rep.">
        <title>The distribution of antibiotic resistance genes in chicken gut microbiota commensals.</title>
        <authorList>
            <person name="Juricova H."/>
            <person name="Matiasovicova J."/>
            <person name="Kubasova T."/>
            <person name="Cejkova D."/>
            <person name="Rychlik I."/>
        </authorList>
    </citation>
    <scope>NUCLEOTIDE SEQUENCE [LARGE SCALE GENOMIC DNA]</scope>
    <source>
        <strain evidence="2 3">An423</strain>
    </source>
</reference>
<protein>
    <submittedName>
        <fullName evidence="2">ECF transporter S component</fullName>
    </submittedName>
</protein>
<accession>A0ABS2FNB6</accession>
<feature type="transmembrane region" description="Helical" evidence="1">
    <location>
        <begin position="98"/>
        <end position="121"/>
    </location>
</feature>
<keyword evidence="1" id="KW-0812">Transmembrane</keyword>
<keyword evidence="1" id="KW-0472">Membrane</keyword>
<proteinExistence type="predicted"/>
<feature type="transmembrane region" description="Helical" evidence="1">
    <location>
        <begin position="169"/>
        <end position="191"/>
    </location>
</feature>
<evidence type="ECO:0000313" key="3">
    <source>
        <dbReference type="Proteomes" id="UP000775500"/>
    </source>
</evidence>
<dbReference type="Proteomes" id="UP000775500">
    <property type="component" value="Unassembled WGS sequence"/>
</dbReference>
<keyword evidence="3" id="KW-1185">Reference proteome</keyword>
<evidence type="ECO:0000256" key="1">
    <source>
        <dbReference type="SAM" id="Phobius"/>
    </source>
</evidence>
<feature type="transmembrane region" description="Helical" evidence="1">
    <location>
        <begin position="133"/>
        <end position="157"/>
    </location>
</feature>
<gene>
    <name evidence="2" type="ORF">H5982_05265</name>
</gene>
<sequence>MKSGFFCLVDLRTIFYDNEVQKEGILLSQIKKITCSALFLAIGFVLPFFTGQIPQIGSMLLPMHIPVFLCGLICGGPYGLVIGLILPVLRSMIFGMPPMFPTAVAMAFELATYGFVIGMVYSHAKWQCIKQLYIALLISMVAGRLVWAAVTCILVGFSNVNAMMLINGALVSAVPGIVVQLILIPLIMVTLDKAKVIPFKKSYTETKECIQ</sequence>
<keyword evidence="1" id="KW-1133">Transmembrane helix</keyword>
<feature type="transmembrane region" description="Helical" evidence="1">
    <location>
        <begin position="30"/>
        <end position="49"/>
    </location>
</feature>
<dbReference type="Gene3D" id="1.10.1760.20">
    <property type="match status" value="1"/>
</dbReference>
<dbReference type="InterPro" id="IPR024529">
    <property type="entry name" value="ECF_trnsprt_substrate-spec"/>
</dbReference>
<evidence type="ECO:0000313" key="2">
    <source>
        <dbReference type="EMBL" id="MBM6831518.1"/>
    </source>
</evidence>
<name>A0ABS2FNB6_9FIRM</name>